<dbReference type="Proteomes" id="UP000239560">
    <property type="component" value="Unassembled WGS sequence"/>
</dbReference>
<name>A0A2T0AHI3_RHOTO</name>
<sequence>MFRGGWNRPVAPTSERESTWRGKRTASFKAAAKASPPAPKTCEGGRLSASCDVRNKTKKVSSQNNDPQDAVPRRTIVNAAQVSCGQRGVESVHIDEAQRTQVCSAAEVVDAAYEGHNGEARRSQGHQSQLPRIASLDNGRGRSADGMDSWQGIVEMLHARERQGGDKRRRRGWITR</sequence>
<gene>
    <name evidence="2" type="ORF">AAT19DRAFT_8520</name>
</gene>
<dbReference type="AlphaFoldDB" id="A0A2T0AHI3"/>
<dbReference type="EMBL" id="LCTV02000001">
    <property type="protein sequence ID" value="PRQ77452.1"/>
    <property type="molecule type" value="Genomic_DNA"/>
</dbReference>
<comment type="caution">
    <text evidence="2">The sequence shown here is derived from an EMBL/GenBank/DDBJ whole genome shotgun (WGS) entry which is preliminary data.</text>
</comment>
<protein>
    <submittedName>
        <fullName evidence="2">Uncharacterized protein</fullName>
    </submittedName>
</protein>
<evidence type="ECO:0000256" key="1">
    <source>
        <dbReference type="SAM" id="MobiDB-lite"/>
    </source>
</evidence>
<accession>A0A2T0AHI3</accession>
<feature type="region of interest" description="Disordered" evidence="1">
    <location>
        <begin position="1"/>
        <end position="74"/>
    </location>
</feature>
<organism evidence="2 3">
    <name type="scientific">Rhodotorula toruloides</name>
    <name type="common">Yeast</name>
    <name type="synonym">Rhodosporidium toruloides</name>
    <dbReference type="NCBI Taxonomy" id="5286"/>
    <lineage>
        <taxon>Eukaryota</taxon>
        <taxon>Fungi</taxon>
        <taxon>Dikarya</taxon>
        <taxon>Basidiomycota</taxon>
        <taxon>Pucciniomycotina</taxon>
        <taxon>Microbotryomycetes</taxon>
        <taxon>Sporidiobolales</taxon>
        <taxon>Sporidiobolaceae</taxon>
        <taxon>Rhodotorula</taxon>
    </lineage>
</organism>
<proteinExistence type="predicted"/>
<reference evidence="2 3" key="1">
    <citation type="journal article" date="2018" name="Elife">
        <title>Functional genomics of lipid metabolism in the oleaginous yeast Rhodosporidium toruloides.</title>
        <authorList>
            <person name="Coradetti S.T."/>
            <person name="Pinel D."/>
            <person name="Geiselman G."/>
            <person name="Ito M."/>
            <person name="Mondo S."/>
            <person name="Reilly M.C."/>
            <person name="Cheng Y.F."/>
            <person name="Bauer S."/>
            <person name="Grigoriev I."/>
            <person name="Gladden J.M."/>
            <person name="Simmons B.A."/>
            <person name="Brem R."/>
            <person name="Arkin A.P."/>
            <person name="Skerker J.M."/>
        </authorList>
    </citation>
    <scope>NUCLEOTIDE SEQUENCE [LARGE SCALE GENOMIC DNA]</scope>
    <source>
        <strain evidence="2 3">NBRC 0880</strain>
    </source>
</reference>
<evidence type="ECO:0000313" key="3">
    <source>
        <dbReference type="Proteomes" id="UP000239560"/>
    </source>
</evidence>
<feature type="region of interest" description="Disordered" evidence="1">
    <location>
        <begin position="117"/>
        <end position="147"/>
    </location>
</feature>
<evidence type="ECO:0000313" key="2">
    <source>
        <dbReference type="EMBL" id="PRQ77452.1"/>
    </source>
</evidence>